<dbReference type="Gene3D" id="3.40.50.10490">
    <property type="entry name" value="Glucose-6-phosphate isomerase like protein, domain 1"/>
    <property type="match status" value="1"/>
</dbReference>
<feature type="domain" description="SIS" evidence="1">
    <location>
        <begin position="33"/>
        <end position="216"/>
    </location>
</feature>
<dbReference type="InterPro" id="IPR046348">
    <property type="entry name" value="SIS_dom_sf"/>
</dbReference>
<comment type="caution">
    <text evidence="2">The sequence shown here is derived from an EMBL/GenBank/DDBJ whole genome shotgun (WGS) entry which is preliminary data.</text>
</comment>
<dbReference type="PROSITE" id="PS51464">
    <property type="entry name" value="SIS"/>
    <property type="match status" value="1"/>
</dbReference>
<dbReference type="Pfam" id="PF13580">
    <property type="entry name" value="SIS_2"/>
    <property type="match status" value="2"/>
</dbReference>
<keyword evidence="3" id="KW-1185">Reference proteome</keyword>
<dbReference type="EMBL" id="BOQE01000001">
    <property type="protein sequence ID" value="GIM44715.1"/>
    <property type="molecule type" value="Genomic_DNA"/>
</dbReference>
<proteinExistence type="predicted"/>
<dbReference type="InterPro" id="IPR050099">
    <property type="entry name" value="SIS_GmhA/DiaA_subfam"/>
</dbReference>
<evidence type="ECO:0000313" key="2">
    <source>
        <dbReference type="EMBL" id="GIM44715.1"/>
    </source>
</evidence>
<dbReference type="PANTHER" id="PTHR30390">
    <property type="entry name" value="SEDOHEPTULOSE 7-PHOSPHATE ISOMERASE / DNAA INITIATOR-ASSOCIATING FACTOR FOR REPLICATION INITIATION"/>
    <property type="match status" value="1"/>
</dbReference>
<sequence>MKAKSVRIFDELILRHPALNECRQAIEDAAQLWLECFRSGRKLLICGNGGSAADAEHMVGELVKGFMSKRPLPVEDRDRIFRVTTDNPSVGGYLADHLQCSFPAISLVSQSAFMTAFHNDVDPELVFAQQVYGYGNPGDIVVGLSTSGNSKNVVYAMKVAQAFGMRTVAFTGKSGGYLKEIVDVCICVPASSTPFIQEYHLPIYHALCMVMEVEEAWRKI</sequence>
<dbReference type="PANTHER" id="PTHR30390:SF6">
    <property type="entry name" value="DNAA INITIATOR-ASSOCIATING PROTEIN DIAA"/>
    <property type="match status" value="1"/>
</dbReference>
<dbReference type="GO" id="GO:1901135">
    <property type="term" value="P:carbohydrate derivative metabolic process"/>
    <property type="evidence" value="ECO:0007669"/>
    <property type="project" value="InterPro"/>
</dbReference>
<dbReference type="AlphaFoldDB" id="A0AAV4LAD1"/>
<gene>
    <name evidence="2" type="primary">gmhA</name>
    <name evidence="2" type="ORF">DNHGIG_02640</name>
</gene>
<organism evidence="2 3">
    <name type="scientific">Collibacillus ludicampi</name>
    <dbReference type="NCBI Taxonomy" id="2771369"/>
    <lineage>
        <taxon>Bacteria</taxon>
        <taxon>Bacillati</taxon>
        <taxon>Bacillota</taxon>
        <taxon>Bacilli</taxon>
        <taxon>Bacillales</taxon>
        <taxon>Alicyclobacillaceae</taxon>
        <taxon>Collibacillus</taxon>
    </lineage>
</organism>
<name>A0AAV4LAD1_9BACL</name>
<dbReference type="SUPFAM" id="SSF53697">
    <property type="entry name" value="SIS domain"/>
    <property type="match status" value="1"/>
</dbReference>
<dbReference type="RefSeq" id="WP_282197980.1">
    <property type="nucleotide sequence ID" value="NZ_BOQE01000001.1"/>
</dbReference>
<accession>A0AAV4LAD1</accession>
<reference evidence="2" key="1">
    <citation type="journal article" date="2023" name="Int. J. Syst. Evol. Microbiol.">
        <title>Collibacillus ludicampi gen. nov., sp. nov., a new soil bacterium of the family Alicyclobacillaceae.</title>
        <authorList>
            <person name="Jojima T."/>
            <person name="Ioku Y."/>
            <person name="Fukuta Y."/>
            <person name="Shirasaka N."/>
            <person name="Matsumura Y."/>
            <person name="Mori M."/>
        </authorList>
    </citation>
    <scope>NUCLEOTIDE SEQUENCE</scope>
    <source>
        <strain evidence="2">TP075</strain>
    </source>
</reference>
<dbReference type="Proteomes" id="UP001057291">
    <property type="component" value="Unassembled WGS sequence"/>
</dbReference>
<evidence type="ECO:0000259" key="1">
    <source>
        <dbReference type="PROSITE" id="PS51464"/>
    </source>
</evidence>
<evidence type="ECO:0000313" key="3">
    <source>
        <dbReference type="Proteomes" id="UP001057291"/>
    </source>
</evidence>
<protein>
    <submittedName>
        <fullName evidence="2">Phosphoheptose isomerase</fullName>
    </submittedName>
</protein>
<dbReference type="InterPro" id="IPR001347">
    <property type="entry name" value="SIS_dom"/>
</dbReference>
<keyword evidence="2" id="KW-0413">Isomerase</keyword>
<dbReference type="GO" id="GO:0016853">
    <property type="term" value="F:isomerase activity"/>
    <property type="evidence" value="ECO:0007669"/>
    <property type="project" value="UniProtKB-KW"/>
</dbReference>
<dbReference type="CDD" id="cd05006">
    <property type="entry name" value="SIS_GmhA"/>
    <property type="match status" value="1"/>
</dbReference>
<dbReference type="GO" id="GO:0097367">
    <property type="term" value="F:carbohydrate derivative binding"/>
    <property type="evidence" value="ECO:0007669"/>
    <property type="project" value="InterPro"/>
</dbReference>
<dbReference type="InterPro" id="IPR035461">
    <property type="entry name" value="GmhA/DiaA"/>
</dbReference>